<dbReference type="AlphaFoldDB" id="A0AAE1RUJ5"/>
<keyword evidence="2" id="KW-0812">Transmembrane</keyword>
<evidence type="ECO:0000313" key="3">
    <source>
        <dbReference type="EMBL" id="KAK4357228.1"/>
    </source>
</evidence>
<evidence type="ECO:0000313" key="4">
    <source>
        <dbReference type="Proteomes" id="UP001291623"/>
    </source>
</evidence>
<name>A0AAE1RUJ5_9SOLA</name>
<gene>
    <name evidence="3" type="ORF">RND71_022838</name>
</gene>
<evidence type="ECO:0000256" key="1">
    <source>
        <dbReference type="SAM" id="MobiDB-lite"/>
    </source>
</evidence>
<feature type="compositionally biased region" description="Acidic residues" evidence="1">
    <location>
        <begin position="561"/>
        <end position="588"/>
    </location>
</feature>
<proteinExistence type="predicted"/>
<keyword evidence="2" id="KW-1133">Transmembrane helix</keyword>
<sequence>MEEYSKSKKKSHNNQINLQENQKFMMNINSNKNGSGIGCVILLGGALITAAAMGSAFLIGRKCRKSIKKITKKEENEKIEDESCKGLHFLLVDSSTCIELQQPSSNGTDKLSDNDKDSISLFSTPCLIQDEKPKFGMSDKKMDTLNAIVSDHPQEEGKSPSFERFPDELELSETKIALLPDPDQELDEVNQGNEKTEVLAHMHQGQATIFSNPALQVDNKRELLVHNDKGEPNELQHTGIIETVNHEGGLIQEQEEQATGDQETINPDDGSLKETSTCNGHEPLNSAFGQCDQAIKTIELMKAADENEDQYHIHSIYFEQQCADSETQIHQFSTKCDLQIQFSNEEECAKENDQANSCYEEATSENSPCRPYSIIVQNFAAAAIRNASIADECPTEACEDEDKGHAQITYFEEQCADAETKIDQIAKKCNLKMQFCDDQVCSNENDKANSCYEEATSENIHCGTYSIDAQNLAASEIKNVSIDDQHSAEMIKETSAMDPSASGEQSPEAEHSPIQLVEKQSFEQNCQGNVLEEDNEASKRLCMDIEVVEKDLEAHSKEVKDEVEESVFVYEEEDDDDDDDYDNDVDKDDDAQEVEDNILEGARNSSEQSNSNKIWAADSSKDLSLELKEKKVKEEEEGMKIKEDETFSVENCNLKSTQNDVAITSCRQSYDGKGDSAVNVTERYQMKLMYLHDVAAITRGRRVLLGALLVLIWCFVLKGILPYDISGFKILNQ</sequence>
<feature type="region of interest" description="Disordered" evidence="1">
    <location>
        <begin position="556"/>
        <end position="588"/>
    </location>
</feature>
<keyword evidence="2" id="KW-0472">Membrane</keyword>
<dbReference type="EMBL" id="JAVYJV010000012">
    <property type="protein sequence ID" value="KAK4357228.1"/>
    <property type="molecule type" value="Genomic_DNA"/>
</dbReference>
<dbReference type="Proteomes" id="UP001291623">
    <property type="component" value="Unassembled WGS sequence"/>
</dbReference>
<reference evidence="3" key="1">
    <citation type="submission" date="2023-12" db="EMBL/GenBank/DDBJ databases">
        <title>Genome assembly of Anisodus tanguticus.</title>
        <authorList>
            <person name="Wang Y.-J."/>
        </authorList>
    </citation>
    <scope>NUCLEOTIDE SEQUENCE</scope>
    <source>
        <strain evidence="3">KB-2021</strain>
        <tissue evidence="3">Leaf</tissue>
    </source>
</reference>
<organism evidence="3 4">
    <name type="scientific">Anisodus tanguticus</name>
    <dbReference type="NCBI Taxonomy" id="243964"/>
    <lineage>
        <taxon>Eukaryota</taxon>
        <taxon>Viridiplantae</taxon>
        <taxon>Streptophyta</taxon>
        <taxon>Embryophyta</taxon>
        <taxon>Tracheophyta</taxon>
        <taxon>Spermatophyta</taxon>
        <taxon>Magnoliopsida</taxon>
        <taxon>eudicotyledons</taxon>
        <taxon>Gunneridae</taxon>
        <taxon>Pentapetalae</taxon>
        <taxon>asterids</taxon>
        <taxon>lamiids</taxon>
        <taxon>Solanales</taxon>
        <taxon>Solanaceae</taxon>
        <taxon>Solanoideae</taxon>
        <taxon>Hyoscyameae</taxon>
        <taxon>Anisodus</taxon>
    </lineage>
</organism>
<feature type="transmembrane region" description="Helical" evidence="2">
    <location>
        <begin position="35"/>
        <end position="59"/>
    </location>
</feature>
<protein>
    <submittedName>
        <fullName evidence="3">Uncharacterized protein</fullName>
    </submittedName>
</protein>
<comment type="caution">
    <text evidence="3">The sequence shown here is derived from an EMBL/GenBank/DDBJ whole genome shotgun (WGS) entry which is preliminary data.</text>
</comment>
<keyword evidence="4" id="KW-1185">Reference proteome</keyword>
<evidence type="ECO:0000256" key="2">
    <source>
        <dbReference type="SAM" id="Phobius"/>
    </source>
</evidence>
<accession>A0AAE1RUJ5</accession>